<dbReference type="PROSITE" id="PS00061">
    <property type="entry name" value="ADH_SHORT"/>
    <property type="match status" value="1"/>
</dbReference>
<dbReference type="Proteomes" id="UP001152049">
    <property type="component" value="Unassembled WGS sequence"/>
</dbReference>
<dbReference type="PRINTS" id="PR00081">
    <property type="entry name" value="GDHRDH"/>
</dbReference>
<dbReference type="InterPro" id="IPR020904">
    <property type="entry name" value="Sc_DH/Rdtase_CS"/>
</dbReference>
<evidence type="ECO:0000313" key="4">
    <source>
        <dbReference type="EMBL" id="KAJ4248414.1"/>
    </source>
</evidence>
<dbReference type="PANTHER" id="PTHR42760:SF127">
    <property type="entry name" value="3-KETOACYL-ACYL CARRIER PROTEIN REDUCTASE-RELATED"/>
    <property type="match status" value="1"/>
</dbReference>
<comment type="caution">
    <text evidence="4">The sequence shown here is derived from an EMBL/GenBank/DDBJ whole genome shotgun (WGS) entry which is preliminary data.</text>
</comment>
<organism evidence="4 5">
    <name type="scientific">Fusarium torreyae</name>
    <dbReference type="NCBI Taxonomy" id="1237075"/>
    <lineage>
        <taxon>Eukaryota</taxon>
        <taxon>Fungi</taxon>
        <taxon>Dikarya</taxon>
        <taxon>Ascomycota</taxon>
        <taxon>Pezizomycotina</taxon>
        <taxon>Sordariomycetes</taxon>
        <taxon>Hypocreomycetidae</taxon>
        <taxon>Hypocreales</taxon>
        <taxon>Nectriaceae</taxon>
        <taxon>Fusarium</taxon>
    </lineage>
</organism>
<dbReference type="InterPro" id="IPR002347">
    <property type="entry name" value="SDR_fam"/>
</dbReference>
<dbReference type="PRINTS" id="PR00080">
    <property type="entry name" value="SDRFAMILY"/>
</dbReference>
<keyword evidence="2" id="KW-0521">NADP</keyword>
<evidence type="ECO:0000256" key="1">
    <source>
        <dbReference type="ARBA" id="ARBA00006484"/>
    </source>
</evidence>
<sequence>MTDSSKPPTVFITGAAGGLGRVVATAYLDKGANVAICDISKERLAETSELWSEKYAGRFVAQQANVSSLSDIEALVKSITDKFGRLDVLVNNAAILDKFEAAGNCPKERWDRVLDVNITGAFICTKVAVNTMLAQSPPGGSIINMGSNASITGVDGGLAYTVSKHGTHALTQNTAAYYLEKDITCTMIQLGGLAPTNMWDSLIEGADEHGLSLIEKHMPGFKAGVNDVPLEDVAKFCVLLLDRNLAKTMNGASVPFNRNWPAGV</sequence>
<dbReference type="OrthoDB" id="47007at2759"/>
<dbReference type="GO" id="GO:0016616">
    <property type="term" value="F:oxidoreductase activity, acting on the CH-OH group of donors, NAD or NADP as acceptor"/>
    <property type="evidence" value="ECO:0007669"/>
    <property type="project" value="TreeGrafter"/>
</dbReference>
<dbReference type="EMBL" id="JAOQAZ010000036">
    <property type="protein sequence ID" value="KAJ4248414.1"/>
    <property type="molecule type" value="Genomic_DNA"/>
</dbReference>
<dbReference type="SUPFAM" id="SSF51735">
    <property type="entry name" value="NAD(P)-binding Rossmann-fold domains"/>
    <property type="match status" value="1"/>
</dbReference>
<dbReference type="CDD" id="cd05233">
    <property type="entry name" value="SDR_c"/>
    <property type="match status" value="1"/>
</dbReference>
<evidence type="ECO:0000256" key="3">
    <source>
        <dbReference type="RuleBase" id="RU000363"/>
    </source>
</evidence>
<name>A0A9W8V9C5_9HYPO</name>
<reference evidence="4" key="1">
    <citation type="submission" date="2022-09" db="EMBL/GenBank/DDBJ databases">
        <title>Fusarium specimens isolated from Avocado Roots.</title>
        <authorList>
            <person name="Stajich J."/>
            <person name="Roper C."/>
            <person name="Heimlech-Rivalta G."/>
        </authorList>
    </citation>
    <scope>NUCLEOTIDE SEQUENCE</scope>
    <source>
        <strain evidence="4">CF00136</strain>
    </source>
</reference>
<keyword evidence="5" id="KW-1185">Reference proteome</keyword>
<proteinExistence type="inferred from homology"/>
<evidence type="ECO:0000256" key="2">
    <source>
        <dbReference type="ARBA" id="ARBA00022857"/>
    </source>
</evidence>
<dbReference type="InterPro" id="IPR036291">
    <property type="entry name" value="NAD(P)-bd_dom_sf"/>
</dbReference>
<dbReference type="GO" id="GO:0006633">
    <property type="term" value="P:fatty acid biosynthetic process"/>
    <property type="evidence" value="ECO:0007669"/>
    <property type="project" value="TreeGrafter"/>
</dbReference>
<accession>A0A9W8V9C5</accession>
<dbReference type="GO" id="GO:0048038">
    <property type="term" value="F:quinone binding"/>
    <property type="evidence" value="ECO:0007669"/>
    <property type="project" value="TreeGrafter"/>
</dbReference>
<evidence type="ECO:0000313" key="5">
    <source>
        <dbReference type="Proteomes" id="UP001152049"/>
    </source>
</evidence>
<comment type="similarity">
    <text evidence="1 3">Belongs to the short-chain dehydrogenases/reductases (SDR) family.</text>
</comment>
<dbReference type="Gene3D" id="3.40.50.720">
    <property type="entry name" value="NAD(P)-binding Rossmann-like Domain"/>
    <property type="match status" value="1"/>
</dbReference>
<gene>
    <name evidence="4" type="ORF">NW762_012751</name>
</gene>
<protein>
    <submittedName>
        <fullName evidence="4">Uncharacterized protein</fullName>
    </submittedName>
</protein>
<dbReference type="PANTHER" id="PTHR42760">
    <property type="entry name" value="SHORT-CHAIN DEHYDROGENASES/REDUCTASES FAMILY MEMBER"/>
    <property type="match status" value="1"/>
</dbReference>
<dbReference type="AlphaFoldDB" id="A0A9W8V9C5"/>
<dbReference type="Pfam" id="PF00106">
    <property type="entry name" value="adh_short"/>
    <property type="match status" value="1"/>
</dbReference>